<gene>
    <name evidence="2" type="ORF">JKL49_12130</name>
</gene>
<keyword evidence="1" id="KW-0472">Membrane</keyword>
<feature type="transmembrane region" description="Helical" evidence="1">
    <location>
        <begin position="55"/>
        <end position="75"/>
    </location>
</feature>
<evidence type="ECO:0000313" key="3">
    <source>
        <dbReference type="Proteomes" id="UP000622580"/>
    </source>
</evidence>
<proteinExistence type="predicted"/>
<organism evidence="2 3">
    <name type="scientific">Phenylobacterium glaciei</name>
    <dbReference type="NCBI Taxonomy" id="2803784"/>
    <lineage>
        <taxon>Bacteria</taxon>
        <taxon>Pseudomonadati</taxon>
        <taxon>Pseudomonadota</taxon>
        <taxon>Alphaproteobacteria</taxon>
        <taxon>Caulobacterales</taxon>
        <taxon>Caulobacteraceae</taxon>
        <taxon>Phenylobacterium</taxon>
    </lineage>
</organism>
<keyword evidence="3" id="KW-1185">Reference proteome</keyword>
<reference evidence="2" key="1">
    <citation type="submission" date="2021-04" db="EMBL/GenBank/DDBJ databases">
        <title>Draft genome assembly of strain Phenylobacterium sp. 20VBR1 using MiniION and Illumina platforms.</title>
        <authorList>
            <person name="Thomas F.A."/>
            <person name="Krishnan K.P."/>
            <person name="Sinha R.K."/>
        </authorList>
    </citation>
    <scope>NUCLEOTIDE SEQUENCE</scope>
    <source>
        <strain evidence="2">20VBR1</strain>
    </source>
</reference>
<dbReference type="AlphaFoldDB" id="A0A941D0P7"/>
<name>A0A941D0P7_9CAUL</name>
<comment type="caution">
    <text evidence="2">The sequence shown here is derived from an EMBL/GenBank/DDBJ whole genome shotgun (WGS) entry which is preliminary data.</text>
</comment>
<protein>
    <submittedName>
        <fullName evidence="2">Uncharacterized protein</fullName>
    </submittedName>
</protein>
<dbReference type="RefSeq" id="WP_215340861.1">
    <property type="nucleotide sequence ID" value="NZ_JAGSGD010000001.1"/>
</dbReference>
<evidence type="ECO:0000256" key="1">
    <source>
        <dbReference type="SAM" id="Phobius"/>
    </source>
</evidence>
<accession>A0A941D0P7</accession>
<keyword evidence="1" id="KW-1133">Transmembrane helix</keyword>
<sequence length="84" mass="9647">MIASLFVLCCAAFGLWHFGRAIYLTFKYRYVMWSYSRGSSGSRVYEIDDPRRFRIGAWTNVSGLAFAVWATGFILHELLSGRLL</sequence>
<evidence type="ECO:0000313" key="2">
    <source>
        <dbReference type="EMBL" id="MBR7620135.1"/>
    </source>
</evidence>
<dbReference type="EMBL" id="JAGSGD010000001">
    <property type="protein sequence ID" value="MBR7620135.1"/>
    <property type="molecule type" value="Genomic_DNA"/>
</dbReference>
<keyword evidence="1" id="KW-0812">Transmembrane</keyword>
<dbReference type="Proteomes" id="UP000622580">
    <property type="component" value="Unassembled WGS sequence"/>
</dbReference>